<comment type="caution">
    <text evidence="8">The sequence shown here is derived from an EMBL/GenBank/DDBJ whole genome shotgun (WGS) entry which is preliminary data.</text>
</comment>
<organism evidence="8 9">
    <name type="scientific">Symbiodinium microadriaticum</name>
    <name type="common">Dinoflagellate</name>
    <name type="synonym">Zooxanthella microadriatica</name>
    <dbReference type="NCBI Taxonomy" id="2951"/>
    <lineage>
        <taxon>Eukaryota</taxon>
        <taxon>Sar</taxon>
        <taxon>Alveolata</taxon>
        <taxon>Dinophyceae</taxon>
        <taxon>Suessiales</taxon>
        <taxon>Symbiodiniaceae</taxon>
        <taxon>Symbiodinium</taxon>
    </lineage>
</organism>
<feature type="transmembrane region" description="Helical" evidence="6">
    <location>
        <begin position="183"/>
        <end position="202"/>
    </location>
</feature>
<evidence type="ECO:0000256" key="5">
    <source>
        <dbReference type="SAM" id="MobiDB-lite"/>
    </source>
</evidence>
<keyword evidence="3 6" id="KW-1133">Transmembrane helix</keyword>
<evidence type="ECO:0000256" key="2">
    <source>
        <dbReference type="ARBA" id="ARBA00022692"/>
    </source>
</evidence>
<dbReference type="OrthoDB" id="434519at2759"/>
<dbReference type="InterPro" id="IPR002781">
    <property type="entry name" value="TM_pro_TauE-like"/>
</dbReference>
<feature type="transmembrane region" description="Helical" evidence="6">
    <location>
        <begin position="339"/>
        <end position="358"/>
    </location>
</feature>
<dbReference type="InterPro" id="IPR002048">
    <property type="entry name" value="EF_hand_dom"/>
</dbReference>
<feature type="transmembrane region" description="Helical" evidence="6">
    <location>
        <begin position="101"/>
        <end position="120"/>
    </location>
</feature>
<evidence type="ECO:0000256" key="3">
    <source>
        <dbReference type="ARBA" id="ARBA00022989"/>
    </source>
</evidence>
<dbReference type="EMBL" id="LSRX01000306">
    <property type="protein sequence ID" value="OLQ01085.1"/>
    <property type="molecule type" value="Genomic_DNA"/>
</dbReference>
<dbReference type="GO" id="GO:0005216">
    <property type="term" value="F:monoatomic ion channel activity"/>
    <property type="evidence" value="ECO:0007669"/>
    <property type="project" value="InterPro"/>
</dbReference>
<comment type="subcellular location">
    <subcellularLocation>
        <location evidence="1">Membrane</location>
        <topology evidence="1">Multi-pass membrane protein</topology>
    </subcellularLocation>
</comment>
<feature type="transmembrane region" description="Helical" evidence="6">
    <location>
        <begin position="222"/>
        <end position="239"/>
    </location>
</feature>
<dbReference type="GO" id="GO:0016020">
    <property type="term" value="C:membrane"/>
    <property type="evidence" value="ECO:0007669"/>
    <property type="project" value="UniProtKB-SubCell"/>
</dbReference>
<evidence type="ECO:0000256" key="4">
    <source>
        <dbReference type="ARBA" id="ARBA00023136"/>
    </source>
</evidence>
<keyword evidence="4 6" id="KW-0472">Membrane</keyword>
<evidence type="ECO:0000256" key="1">
    <source>
        <dbReference type="ARBA" id="ARBA00004141"/>
    </source>
</evidence>
<dbReference type="InterPro" id="IPR005821">
    <property type="entry name" value="Ion_trans_dom"/>
</dbReference>
<feature type="transmembrane region" description="Helical" evidence="6">
    <location>
        <begin position="12"/>
        <end position="38"/>
    </location>
</feature>
<dbReference type="PANTHER" id="PTHR14255:SF3">
    <property type="entry name" value="SULFITE EXPORTER TAUE_SAFE FAMILY PROTEIN 5-RELATED"/>
    <property type="match status" value="1"/>
</dbReference>
<dbReference type="GO" id="GO:0031464">
    <property type="term" value="C:Cul4A-RING E3 ubiquitin ligase complex"/>
    <property type="evidence" value="ECO:0007669"/>
    <property type="project" value="TreeGrafter"/>
</dbReference>
<reference evidence="8 9" key="1">
    <citation type="submission" date="2016-02" db="EMBL/GenBank/DDBJ databases">
        <title>Genome analysis of coral dinoflagellate symbionts highlights evolutionary adaptations to a symbiotic lifestyle.</title>
        <authorList>
            <person name="Aranda M."/>
            <person name="Li Y."/>
            <person name="Liew Y.J."/>
            <person name="Baumgarten S."/>
            <person name="Simakov O."/>
            <person name="Wilson M."/>
            <person name="Piel J."/>
            <person name="Ashoor H."/>
            <person name="Bougouffa S."/>
            <person name="Bajic V.B."/>
            <person name="Ryu T."/>
            <person name="Ravasi T."/>
            <person name="Bayer T."/>
            <person name="Micklem G."/>
            <person name="Kim H."/>
            <person name="Bhak J."/>
            <person name="Lajeunesse T.C."/>
            <person name="Voolstra C.R."/>
        </authorList>
    </citation>
    <scope>NUCLEOTIDE SEQUENCE [LARGE SCALE GENOMIC DNA]</scope>
    <source>
        <strain evidence="8 9">CCMP2467</strain>
    </source>
</reference>
<evidence type="ECO:0000259" key="7">
    <source>
        <dbReference type="PROSITE" id="PS50222"/>
    </source>
</evidence>
<dbReference type="InterPro" id="IPR027359">
    <property type="entry name" value="Volt_channel_dom_sf"/>
</dbReference>
<dbReference type="SUPFAM" id="SSF81324">
    <property type="entry name" value="Voltage-gated potassium channels"/>
    <property type="match status" value="1"/>
</dbReference>
<dbReference type="Gene3D" id="1.10.287.70">
    <property type="match status" value="1"/>
</dbReference>
<feature type="transmembrane region" description="Helical" evidence="6">
    <location>
        <begin position="44"/>
        <end position="63"/>
    </location>
</feature>
<dbReference type="GO" id="GO:0005509">
    <property type="term" value="F:calcium ion binding"/>
    <property type="evidence" value="ECO:0007669"/>
    <property type="project" value="InterPro"/>
</dbReference>
<evidence type="ECO:0000313" key="9">
    <source>
        <dbReference type="Proteomes" id="UP000186817"/>
    </source>
</evidence>
<dbReference type="PROSITE" id="PS50222">
    <property type="entry name" value="EF_HAND_2"/>
    <property type="match status" value="1"/>
</dbReference>
<keyword evidence="9" id="KW-1185">Reference proteome</keyword>
<gene>
    <name evidence="8" type="primary">Cacna1f</name>
    <name evidence="8" type="ORF">AK812_SmicGene16249</name>
</gene>
<dbReference type="Pfam" id="PF00520">
    <property type="entry name" value="Ion_trans"/>
    <property type="match status" value="1"/>
</dbReference>
<name>A0A1Q9E0Y7_SYMMI</name>
<accession>A0A1Q9E0Y7</accession>
<dbReference type="Pfam" id="PF01925">
    <property type="entry name" value="TauE"/>
    <property type="match status" value="2"/>
</dbReference>
<feature type="transmembrane region" description="Helical" evidence="6">
    <location>
        <begin position="962"/>
        <end position="985"/>
    </location>
</feature>
<feature type="transmembrane region" description="Helical" evidence="6">
    <location>
        <begin position="742"/>
        <end position="763"/>
    </location>
</feature>
<feature type="transmembrane region" description="Helical" evidence="6">
    <location>
        <begin position="271"/>
        <end position="292"/>
    </location>
</feature>
<proteinExistence type="predicted"/>
<dbReference type="AlphaFoldDB" id="A0A1Q9E0Y7"/>
<feature type="domain" description="EF-hand" evidence="7">
    <location>
        <begin position="1084"/>
        <end position="1119"/>
    </location>
</feature>
<dbReference type="PANTHER" id="PTHR14255">
    <property type="entry name" value="CEREBLON"/>
    <property type="match status" value="1"/>
</dbReference>
<protein>
    <submittedName>
        <fullName evidence="8">Voltage-dependent L-type calcium channel subunit alpha-1F</fullName>
    </submittedName>
</protein>
<dbReference type="Gene3D" id="1.20.120.350">
    <property type="entry name" value="Voltage-gated potassium channels. Chain C"/>
    <property type="match status" value="1"/>
</dbReference>
<keyword evidence="2 6" id="KW-0812">Transmembrane</keyword>
<feature type="transmembrane region" description="Helical" evidence="6">
    <location>
        <begin position="775"/>
        <end position="796"/>
    </location>
</feature>
<dbReference type="Proteomes" id="UP000186817">
    <property type="component" value="Unassembled WGS sequence"/>
</dbReference>
<feature type="transmembrane region" description="Helical" evidence="6">
    <location>
        <begin position="370"/>
        <end position="389"/>
    </location>
</feature>
<feature type="region of interest" description="Disordered" evidence="5">
    <location>
        <begin position="457"/>
        <end position="518"/>
    </location>
</feature>
<feature type="transmembrane region" description="Helical" evidence="6">
    <location>
        <begin position="312"/>
        <end position="332"/>
    </location>
</feature>
<evidence type="ECO:0000256" key="6">
    <source>
        <dbReference type="SAM" id="Phobius"/>
    </source>
</evidence>
<feature type="transmembrane region" description="Helical" evidence="6">
    <location>
        <begin position="874"/>
        <end position="895"/>
    </location>
</feature>
<evidence type="ECO:0000313" key="8">
    <source>
        <dbReference type="EMBL" id="OLQ01085.1"/>
    </source>
</evidence>
<dbReference type="GO" id="GO:0016567">
    <property type="term" value="P:protein ubiquitination"/>
    <property type="evidence" value="ECO:0007669"/>
    <property type="project" value="TreeGrafter"/>
</dbReference>
<sequence>MISLFDVQLFKSVRGLVVAASGGVGGGGILVPLYMLFLRFRPKHAVALSNFTILGGAFANTALNAPKTDENGRALINWDIIVMMEPATLAGTVLGSFASKYLADFVLMGFLAIVLALLSFRTLGKGLEMFQHETAKDAELQAVPQSEDLASEEALSEGEEEPKESRNLVGDTRLRTVGAGTPWLKVCLLVCCFLGCVVLTVLKGGGAGSVVGVACGSGSFWLLSWAQLPWVLGFGLIFRDMLISENLDKEEDGHEFAASEIRWTSATTIRYPLLCSVAGILAGLFGVGGGIIKGPLMLELGVAPQVASATAATMILFTSMATAVSFEVFGLLEPSYGSLCFMLGFGCTLLGHYIVNAYLQGARRQSPPVLSIGCVMAVSTALLIVEIVGRFCNQEFAQLIEPTFCKRCHVLALVASRLVLATAMKKQAFALLVDDSLHALRAQLLGAFPDTDSAHATFEEATPPKGFGLPKPSGKRPSAGEGATGVAMETKPKEQGDAQFPESGGSASQHLEHAKTVDSEWSQNGLGLGVSRKASHPLKDSLEHLSDEEARAIRHRLRLRLGALTSKKLVSGKSLHDACSSLGLTRYTIEDMNELVNLLADYIELTFEASEARVPTGRRVSESSTNMFGFRLSDVNNLGKPVWQWPNMGASGRESFHRSASLNAYVDLAPRCHLNVVPAQPLMDLFLAQEGDVHRKCFGPRILKQFQAMKEILLAGDTNRLVAELTFVRINDLAAPPEPMNLLLCLEPLVAVVIMANGVMIGFQTHPSWESWPYWIIVEAVFASFLVMEIALRMYLQGRRAFFRGAELQWNLFDVFLGVTGVTDVIIQLARDGGNESFFGTSLLRFCRLIRLVRIVKVFRLKAMKDLRLMVKGLIAGVKTLVMAFTLLFAVLYVISGFATMTLGQSIGLDDQPQIVRDLLPFFKTIPASMFTAFRCFTGECTDHDGRTIHSILAEEFGPVFIFSYVASYMLVSMGIFNVILAVYVDITMKAAKENDAVTLEQHSKESIRIARITRELLKKFAGAYRMFQEMEDGDGEKYLDISNRKSDMVFTDGDVHEGIAITKELFLIVIQDRRVQDLMDELELPPDRANLFEIIDADGSGTLHVAELVHGLLKIRGEINKSDVVAGLLATKACYDKVAELKEEQEESLSAVRSQLAVLHSEMLRRRHSGSTCLSAPDAPEALLMQAQVLQEEGDQPPELLDPPLSKPRLLMSPAPSGVPLKPQLINDDGEASRCKFGAIRQLRAFDEELDGLG</sequence>